<dbReference type="GO" id="GO:0051301">
    <property type="term" value="P:cell division"/>
    <property type="evidence" value="ECO:0007669"/>
    <property type="project" value="UniProtKB-KW"/>
</dbReference>
<dbReference type="Proteomes" id="UP001144471">
    <property type="component" value="Unassembled WGS sequence"/>
</dbReference>
<dbReference type="NCBIfam" id="NF001126">
    <property type="entry name" value="PRK00139.1-4"/>
    <property type="match status" value="1"/>
</dbReference>
<comment type="PTM">
    <text evidence="7">Carboxylation is probably crucial for Mg(2+) binding and, consequently, for the gamma-phosphate positioning of ATP.</text>
</comment>
<dbReference type="Gene3D" id="3.40.1390.10">
    <property type="entry name" value="MurE/MurF, N-terminal domain"/>
    <property type="match status" value="1"/>
</dbReference>
<comment type="pathway">
    <text evidence="7 8">Cell wall biogenesis; peptidoglycan biosynthesis.</text>
</comment>
<dbReference type="GO" id="GO:0008360">
    <property type="term" value="P:regulation of cell shape"/>
    <property type="evidence" value="ECO:0007669"/>
    <property type="project" value="UniProtKB-KW"/>
</dbReference>
<comment type="caution">
    <text evidence="12">The sequence shown here is derived from an EMBL/GenBank/DDBJ whole genome shotgun (WGS) entry which is preliminary data.</text>
</comment>
<keyword evidence="4 7" id="KW-0573">Peptidoglycan synthesis</keyword>
<feature type="binding site" evidence="7">
    <location>
        <begin position="148"/>
        <end position="149"/>
    </location>
    <ligand>
        <name>UDP-N-acetyl-alpha-D-muramoyl-L-alanyl-D-glutamate</name>
        <dbReference type="ChEBI" id="CHEBI:83900"/>
    </ligand>
</feature>
<dbReference type="InterPro" id="IPR013221">
    <property type="entry name" value="Mur_ligase_cen"/>
</dbReference>
<dbReference type="Pfam" id="PF02875">
    <property type="entry name" value="Mur_ligase_C"/>
    <property type="match status" value="1"/>
</dbReference>
<keyword evidence="13" id="KW-1185">Reference proteome</keyword>
<evidence type="ECO:0000256" key="8">
    <source>
        <dbReference type="RuleBase" id="RU004135"/>
    </source>
</evidence>
<dbReference type="NCBIfam" id="TIGR01085">
    <property type="entry name" value="murE"/>
    <property type="match status" value="1"/>
</dbReference>
<keyword evidence="7" id="KW-0460">Magnesium</keyword>
<feature type="binding site" evidence="7">
    <location>
        <position position="183"/>
    </location>
    <ligand>
        <name>UDP-N-acetyl-alpha-D-muramoyl-L-alanyl-D-glutamate</name>
        <dbReference type="ChEBI" id="CHEBI:83900"/>
    </ligand>
</feature>
<feature type="binding site" evidence="7">
    <location>
        <position position="147"/>
    </location>
    <ligand>
        <name>UDP-N-acetyl-alpha-D-muramoyl-L-alanyl-D-glutamate</name>
        <dbReference type="ChEBI" id="CHEBI:83900"/>
    </ligand>
</feature>
<evidence type="ECO:0000259" key="11">
    <source>
        <dbReference type="Pfam" id="PF08245"/>
    </source>
</evidence>
<feature type="domain" description="Mur ligase C-terminal" evidence="10">
    <location>
        <begin position="323"/>
        <end position="455"/>
    </location>
</feature>
<keyword evidence="7 12" id="KW-0436">Ligase</keyword>
<dbReference type="SUPFAM" id="SSF63418">
    <property type="entry name" value="MurE/MurF N-terminal domain"/>
    <property type="match status" value="1"/>
</dbReference>
<dbReference type="HAMAP" id="MF_00208">
    <property type="entry name" value="MurE"/>
    <property type="match status" value="1"/>
</dbReference>
<dbReference type="Pfam" id="PF01225">
    <property type="entry name" value="Mur_ligase"/>
    <property type="match status" value="1"/>
</dbReference>
<feature type="binding site" evidence="7">
    <location>
        <begin position="396"/>
        <end position="399"/>
    </location>
    <ligand>
        <name>meso-2,6-diaminopimelate</name>
        <dbReference type="ChEBI" id="CHEBI:57791"/>
    </ligand>
</feature>
<sequence>MERIFKGLEYRVVQAGKTTEYRGMEYDSRKVEEGYIFAALTGATVDGHDYIEKAIQKGAKLIIASREVEVPEEVGLVIVEDLRQHLGVIASNFYKWPQKQLKIVGITGTNGKTTTTYILEKLIGEDRIARIGTVEYKVGKRVIPAPNTTPESLDLIKICREAVEKGIEYLIMEVSSHALEMGRVEMVEFDVAAFTNLTLDHLDFHKTVEGYFEAKRKLFLKLKDRSKGVYNVEDEYGRKLYEEFGGVGFGEKEGDLRGETLNFTSSSQEIFITYENRRYDVESKLLGRFNMMNILGALGICIQLGLDLGEAVERIEEIEGVPGRFEAIDCGQDFSVIVDYAHTGDGLKNILGALNELKQGRIITIFGCGGNKGRDKRFGMGAASKALSDYTILSSDNPRTEPLESIMGDIETAFRDGEGRLETEKYEKIADRGEAIKRAISMAEKGDIILIAGKGHETTQTVGKDTFKFDDREEARRYLKELMGTDS</sequence>
<dbReference type="GO" id="GO:0071555">
    <property type="term" value="P:cell wall organization"/>
    <property type="evidence" value="ECO:0007669"/>
    <property type="project" value="UniProtKB-KW"/>
</dbReference>
<evidence type="ECO:0000256" key="7">
    <source>
        <dbReference type="HAMAP-Rule" id="MF_00208"/>
    </source>
</evidence>
<dbReference type="Gene3D" id="3.40.1190.10">
    <property type="entry name" value="Mur-like, catalytic domain"/>
    <property type="match status" value="1"/>
</dbReference>
<feature type="binding site" evidence="7">
    <location>
        <position position="28"/>
    </location>
    <ligand>
        <name>UDP-N-acetyl-alpha-D-muramoyl-L-alanyl-D-glutamate</name>
        <dbReference type="ChEBI" id="CHEBI:83900"/>
    </ligand>
</feature>
<dbReference type="SUPFAM" id="SSF53244">
    <property type="entry name" value="MurD-like peptide ligases, peptide-binding domain"/>
    <property type="match status" value="1"/>
</dbReference>
<feature type="binding site" evidence="7">
    <location>
        <begin position="108"/>
        <end position="114"/>
    </location>
    <ligand>
        <name>ATP</name>
        <dbReference type="ChEBI" id="CHEBI:30616"/>
    </ligand>
</feature>
<feature type="binding site" evidence="7">
    <location>
        <position position="457"/>
    </location>
    <ligand>
        <name>meso-2,6-diaminopimelate</name>
        <dbReference type="ChEBI" id="CHEBI:57791"/>
    </ligand>
</feature>
<accession>A0A9W6LMN7</accession>
<evidence type="ECO:0000259" key="9">
    <source>
        <dbReference type="Pfam" id="PF01225"/>
    </source>
</evidence>
<keyword evidence="7" id="KW-0547">Nucleotide-binding</keyword>
<keyword evidence="7" id="KW-0963">Cytoplasm</keyword>
<dbReference type="PANTHER" id="PTHR23135">
    <property type="entry name" value="MUR LIGASE FAMILY MEMBER"/>
    <property type="match status" value="1"/>
</dbReference>
<comment type="function">
    <text evidence="7">Catalyzes the addition of meso-diaminopimelic acid to the nucleotide precursor UDP-N-acetylmuramoyl-L-alanyl-D-glutamate (UMAG) in the biosynthesis of bacterial cell-wall peptidoglycan.</text>
</comment>
<evidence type="ECO:0000256" key="6">
    <source>
        <dbReference type="ARBA" id="ARBA00023316"/>
    </source>
</evidence>
<name>A0A9W6LMN7_9FUSO</name>
<dbReference type="GO" id="GO:0009252">
    <property type="term" value="P:peptidoglycan biosynthetic process"/>
    <property type="evidence" value="ECO:0007669"/>
    <property type="project" value="UniProtKB-UniRule"/>
</dbReference>
<dbReference type="GO" id="GO:0008765">
    <property type="term" value="F:UDP-N-acetylmuramoylalanyl-D-glutamate-2,6-diaminopimelate ligase activity"/>
    <property type="evidence" value="ECO:0007669"/>
    <property type="project" value="UniProtKB-UniRule"/>
</dbReference>
<feature type="domain" description="Mur ligase central" evidence="11">
    <location>
        <begin position="106"/>
        <end position="300"/>
    </location>
</feature>
<dbReference type="InterPro" id="IPR035911">
    <property type="entry name" value="MurE/MurF_N"/>
</dbReference>
<comment type="catalytic activity">
    <reaction evidence="7">
        <text>UDP-N-acetyl-alpha-D-muramoyl-L-alanyl-D-glutamate + meso-2,6-diaminopimelate + ATP = UDP-N-acetyl-alpha-D-muramoyl-L-alanyl-gamma-D-glutamyl-meso-2,6-diaminopimelate + ADP + phosphate + H(+)</text>
        <dbReference type="Rhea" id="RHEA:23676"/>
        <dbReference type="ChEBI" id="CHEBI:15378"/>
        <dbReference type="ChEBI" id="CHEBI:30616"/>
        <dbReference type="ChEBI" id="CHEBI:43474"/>
        <dbReference type="ChEBI" id="CHEBI:57791"/>
        <dbReference type="ChEBI" id="CHEBI:83900"/>
        <dbReference type="ChEBI" id="CHEBI:83905"/>
        <dbReference type="ChEBI" id="CHEBI:456216"/>
        <dbReference type="EC" id="6.3.2.13"/>
    </reaction>
</comment>
<protein>
    <recommendedName>
        <fullName evidence="7">UDP-N-acetylmuramoyl-L-alanyl-D-glutamate--2,6-diaminopimelate ligase</fullName>
        <ecNumber evidence="7">6.3.2.13</ecNumber>
    </recommendedName>
    <alternativeName>
        <fullName evidence="7">Meso-A2pm-adding enzyme</fullName>
    </alternativeName>
    <alternativeName>
        <fullName evidence="7">Meso-diaminopimelate-adding enzyme</fullName>
    </alternativeName>
    <alternativeName>
        <fullName evidence="7">UDP-MurNAc-L-Ala-D-Glu:meso-diaminopimelate ligase</fullName>
    </alternativeName>
    <alternativeName>
        <fullName evidence="7">UDP-MurNAc-tripeptide synthetase</fullName>
    </alternativeName>
    <alternativeName>
        <fullName evidence="7">UDP-N-acetylmuramyl-tripeptide synthetase</fullName>
    </alternativeName>
</protein>
<dbReference type="Pfam" id="PF08245">
    <property type="entry name" value="Mur_ligase_M"/>
    <property type="match status" value="1"/>
</dbReference>
<dbReference type="EMBL" id="BSDY01000008">
    <property type="protein sequence ID" value="GLI56521.1"/>
    <property type="molecule type" value="Genomic_DNA"/>
</dbReference>
<keyword evidence="5 7" id="KW-0131">Cell cycle</keyword>
<dbReference type="EC" id="6.3.2.13" evidence="7"/>
<feature type="short sequence motif" description="Meso-diaminopimelate recognition motif" evidence="7">
    <location>
        <begin position="396"/>
        <end position="399"/>
    </location>
</feature>
<evidence type="ECO:0000256" key="5">
    <source>
        <dbReference type="ARBA" id="ARBA00023306"/>
    </source>
</evidence>
<organism evidence="12 13">
    <name type="scientific">Propionigenium maris DSM 9537</name>
    <dbReference type="NCBI Taxonomy" id="1123000"/>
    <lineage>
        <taxon>Bacteria</taxon>
        <taxon>Fusobacteriati</taxon>
        <taxon>Fusobacteriota</taxon>
        <taxon>Fusobacteriia</taxon>
        <taxon>Fusobacteriales</taxon>
        <taxon>Fusobacteriaceae</taxon>
        <taxon>Propionigenium</taxon>
    </lineage>
</organism>
<evidence type="ECO:0000256" key="2">
    <source>
        <dbReference type="ARBA" id="ARBA00022618"/>
    </source>
</evidence>
<keyword evidence="6 7" id="KW-0961">Cell wall biogenesis/degradation</keyword>
<feature type="domain" description="Mur ligase N-terminal catalytic" evidence="9">
    <location>
        <begin position="21"/>
        <end position="94"/>
    </location>
</feature>
<comment type="similarity">
    <text evidence="1 7">Belongs to the MurCDEF family. MurE subfamily.</text>
</comment>
<dbReference type="RefSeq" id="WP_281835717.1">
    <property type="nucleotide sequence ID" value="NZ_BSDY01000008.1"/>
</dbReference>
<dbReference type="InterPro" id="IPR005761">
    <property type="entry name" value="UDP-N-AcMur-Glu-dNH2Pim_ligase"/>
</dbReference>
<reference evidence="12" key="1">
    <citation type="submission" date="2022-12" db="EMBL/GenBank/DDBJ databases">
        <title>Reference genome sequencing for broad-spectrum identification of bacterial and archaeal isolates by mass spectrometry.</title>
        <authorList>
            <person name="Sekiguchi Y."/>
            <person name="Tourlousse D.M."/>
        </authorList>
    </citation>
    <scope>NUCLEOTIDE SEQUENCE</scope>
    <source>
        <strain evidence="12">10succ1</strain>
    </source>
</reference>
<dbReference type="InterPro" id="IPR000713">
    <property type="entry name" value="Mur_ligase_N"/>
</dbReference>
<dbReference type="InterPro" id="IPR036565">
    <property type="entry name" value="Mur-like_cat_sf"/>
</dbReference>
<feature type="binding site" evidence="7">
    <location>
        <position position="453"/>
    </location>
    <ligand>
        <name>meso-2,6-diaminopimelate</name>
        <dbReference type="ChEBI" id="CHEBI:57791"/>
    </ligand>
</feature>
<evidence type="ECO:0000313" key="12">
    <source>
        <dbReference type="EMBL" id="GLI56521.1"/>
    </source>
</evidence>
<gene>
    <name evidence="7 12" type="primary">murE</name>
    <name evidence="12" type="ORF">PM10SUCC1_20350</name>
</gene>
<dbReference type="AlphaFoldDB" id="A0A9W6LMN7"/>
<keyword evidence="2 7" id="KW-0132">Cell division</keyword>
<evidence type="ECO:0000256" key="4">
    <source>
        <dbReference type="ARBA" id="ARBA00022984"/>
    </source>
</evidence>
<feature type="modified residue" description="N6-carboxylysine" evidence="7">
    <location>
        <position position="215"/>
    </location>
</feature>
<dbReference type="Gene3D" id="3.90.190.20">
    <property type="entry name" value="Mur ligase, C-terminal domain"/>
    <property type="match status" value="1"/>
</dbReference>
<comment type="subcellular location">
    <subcellularLocation>
        <location evidence="7 8">Cytoplasm</location>
    </subcellularLocation>
</comment>
<dbReference type="InterPro" id="IPR036615">
    <property type="entry name" value="Mur_ligase_C_dom_sf"/>
</dbReference>
<dbReference type="InterPro" id="IPR004101">
    <property type="entry name" value="Mur_ligase_C"/>
</dbReference>
<dbReference type="GO" id="GO:0005524">
    <property type="term" value="F:ATP binding"/>
    <property type="evidence" value="ECO:0007669"/>
    <property type="project" value="UniProtKB-UniRule"/>
</dbReference>
<dbReference type="GO" id="GO:0000287">
    <property type="term" value="F:magnesium ion binding"/>
    <property type="evidence" value="ECO:0007669"/>
    <property type="project" value="UniProtKB-UniRule"/>
</dbReference>
<evidence type="ECO:0000313" key="13">
    <source>
        <dbReference type="Proteomes" id="UP001144471"/>
    </source>
</evidence>
<keyword evidence="3 7" id="KW-0133">Cell shape</keyword>
<evidence type="ECO:0000259" key="10">
    <source>
        <dbReference type="Pfam" id="PF02875"/>
    </source>
</evidence>
<keyword evidence="7" id="KW-0067">ATP-binding</keyword>
<comment type="caution">
    <text evidence="7">Lacks conserved residue(s) required for the propagation of feature annotation.</text>
</comment>
<evidence type="ECO:0000256" key="3">
    <source>
        <dbReference type="ARBA" id="ARBA00022960"/>
    </source>
</evidence>
<feature type="binding site" evidence="7">
    <location>
        <position position="175"/>
    </location>
    <ligand>
        <name>UDP-N-acetyl-alpha-D-muramoyl-L-alanyl-D-glutamate</name>
        <dbReference type="ChEBI" id="CHEBI:83900"/>
    </ligand>
</feature>
<dbReference type="SUPFAM" id="SSF53623">
    <property type="entry name" value="MurD-like peptide ligases, catalytic domain"/>
    <property type="match status" value="1"/>
</dbReference>
<dbReference type="PANTHER" id="PTHR23135:SF4">
    <property type="entry name" value="UDP-N-ACETYLMURAMOYL-L-ALANYL-D-GLUTAMATE--2,6-DIAMINOPIMELATE LIGASE MURE HOMOLOG, CHLOROPLASTIC"/>
    <property type="match status" value="1"/>
</dbReference>
<evidence type="ECO:0000256" key="1">
    <source>
        <dbReference type="ARBA" id="ARBA00005898"/>
    </source>
</evidence>
<comment type="cofactor">
    <cofactor evidence="7">
        <name>Mg(2+)</name>
        <dbReference type="ChEBI" id="CHEBI:18420"/>
    </cofactor>
</comment>
<proteinExistence type="inferred from homology"/>
<dbReference type="GO" id="GO:0005737">
    <property type="term" value="C:cytoplasm"/>
    <property type="evidence" value="ECO:0007669"/>
    <property type="project" value="UniProtKB-SubCell"/>
</dbReference>